<reference evidence="2" key="1">
    <citation type="submission" date="2021-06" db="EMBL/GenBank/DDBJ databases">
        <authorList>
            <person name="Kallberg Y."/>
            <person name="Tangrot J."/>
            <person name="Rosling A."/>
        </authorList>
    </citation>
    <scope>NUCLEOTIDE SEQUENCE</scope>
    <source>
        <strain evidence="2">MA453B</strain>
    </source>
</reference>
<evidence type="ECO:0000259" key="1">
    <source>
        <dbReference type="Pfam" id="PF18107"/>
    </source>
</evidence>
<dbReference type="Proteomes" id="UP000789405">
    <property type="component" value="Unassembled WGS sequence"/>
</dbReference>
<comment type="caution">
    <text evidence="2">The sequence shown here is derived from an EMBL/GenBank/DDBJ whole genome shotgun (WGS) entry which is preliminary data.</text>
</comment>
<organism evidence="2 3">
    <name type="scientific">Dentiscutata erythropus</name>
    <dbReference type="NCBI Taxonomy" id="1348616"/>
    <lineage>
        <taxon>Eukaryota</taxon>
        <taxon>Fungi</taxon>
        <taxon>Fungi incertae sedis</taxon>
        <taxon>Mucoromycota</taxon>
        <taxon>Glomeromycotina</taxon>
        <taxon>Glomeromycetes</taxon>
        <taxon>Diversisporales</taxon>
        <taxon>Gigasporaceae</taxon>
        <taxon>Dentiscutata</taxon>
    </lineage>
</organism>
<feature type="non-terminal residue" evidence="2">
    <location>
        <position position="258"/>
    </location>
</feature>
<feature type="domain" description="ARS-binding protein 1 N-terminal" evidence="1">
    <location>
        <begin position="5"/>
        <end position="52"/>
    </location>
</feature>
<dbReference type="Gene3D" id="1.10.10.60">
    <property type="entry name" value="Homeodomain-like"/>
    <property type="match status" value="1"/>
</dbReference>
<evidence type="ECO:0000313" key="3">
    <source>
        <dbReference type="Proteomes" id="UP000789405"/>
    </source>
</evidence>
<protein>
    <submittedName>
        <fullName evidence="2">25110_t:CDS:1</fullName>
    </submittedName>
</protein>
<sequence>MSSKKVMLTDMQKAALCIYAHDNKMTRAKYVDWIEQQWGVRIDESMVSRILKTRVHVELSIRTILSNAILIQKVKLLAAGLGVPEGTLQFSSTSGEAASVDNDAITSALPLLRSKCASYPLHRIYNIDEARLFYCLELDRTLATYCIARCKEEVSTETIRNCWRHTKILSVSSNVDLRNLSENICQVIDSEIDDLAALIENLHFLDPMQRLLKFFKKNGNLDETKKMDDSSEIPIVSADLALESLETVYMYLLQQDNT</sequence>
<name>A0A9N9GDA0_9GLOM</name>
<accession>A0A9N9GDA0</accession>
<evidence type="ECO:0000313" key="2">
    <source>
        <dbReference type="EMBL" id="CAG8599053.1"/>
    </source>
</evidence>
<dbReference type="Pfam" id="PF18107">
    <property type="entry name" value="HTH_ABP1_N"/>
    <property type="match status" value="1"/>
</dbReference>
<dbReference type="InterPro" id="IPR041188">
    <property type="entry name" value="HTH_ABP1_N"/>
</dbReference>
<proteinExistence type="predicted"/>
<dbReference type="OrthoDB" id="2433378at2759"/>
<keyword evidence="3" id="KW-1185">Reference proteome</keyword>
<dbReference type="AlphaFoldDB" id="A0A9N9GDA0"/>
<dbReference type="EMBL" id="CAJVPY010003701">
    <property type="protein sequence ID" value="CAG8599053.1"/>
    <property type="molecule type" value="Genomic_DNA"/>
</dbReference>
<gene>
    <name evidence="2" type="ORF">DERYTH_LOCUS7549</name>
</gene>